<dbReference type="EMBL" id="JAUEPP010000009">
    <property type="protein sequence ID" value="KAK3335078.1"/>
    <property type="molecule type" value="Genomic_DNA"/>
</dbReference>
<dbReference type="AlphaFoldDB" id="A0AAE0J1A0"/>
<evidence type="ECO:0000313" key="1">
    <source>
        <dbReference type="EMBL" id="KAK3335078.1"/>
    </source>
</evidence>
<dbReference type="Proteomes" id="UP001278500">
    <property type="component" value="Unassembled WGS sequence"/>
</dbReference>
<dbReference type="RefSeq" id="XP_062677244.1">
    <property type="nucleotide sequence ID" value="XM_062823648.1"/>
</dbReference>
<protein>
    <submittedName>
        <fullName evidence="1">Uncharacterized protein</fullName>
    </submittedName>
</protein>
<keyword evidence="2" id="KW-1185">Reference proteome</keyword>
<organism evidence="1 2">
    <name type="scientific">Neurospora tetraspora</name>
    <dbReference type="NCBI Taxonomy" id="94610"/>
    <lineage>
        <taxon>Eukaryota</taxon>
        <taxon>Fungi</taxon>
        <taxon>Dikarya</taxon>
        <taxon>Ascomycota</taxon>
        <taxon>Pezizomycotina</taxon>
        <taxon>Sordariomycetes</taxon>
        <taxon>Sordariomycetidae</taxon>
        <taxon>Sordariales</taxon>
        <taxon>Sordariaceae</taxon>
        <taxon>Neurospora</taxon>
    </lineage>
</organism>
<gene>
    <name evidence="1" type="ORF">B0H65DRAFT_341324</name>
</gene>
<dbReference type="GeneID" id="87860802"/>
<reference evidence="1" key="2">
    <citation type="submission" date="2023-06" db="EMBL/GenBank/DDBJ databases">
        <authorList>
            <consortium name="Lawrence Berkeley National Laboratory"/>
            <person name="Haridas S."/>
            <person name="Hensen N."/>
            <person name="Bonometti L."/>
            <person name="Westerberg I."/>
            <person name="Brannstrom I.O."/>
            <person name="Guillou S."/>
            <person name="Cros-Aarteil S."/>
            <person name="Calhoun S."/>
            <person name="Kuo A."/>
            <person name="Mondo S."/>
            <person name="Pangilinan J."/>
            <person name="Riley R."/>
            <person name="Labutti K."/>
            <person name="Andreopoulos B."/>
            <person name="Lipzen A."/>
            <person name="Chen C."/>
            <person name="Yanf M."/>
            <person name="Daum C."/>
            <person name="Ng V."/>
            <person name="Clum A."/>
            <person name="Steindorff A."/>
            <person name="Ohm R."/>
            <person name="Martin F."/>
            <person name="Silar P."/>
            <person name="Natvig D."/>
            <person name="Lalanne C."/>
            <person name="Gautier V."/>
            <person name="Ament-Velasquez S.L."/>
            <person name="Kruys A."/>
            <person name="Hutchinson M.I."/>
            <person name="Powell A.J."/>
            <person name="Barry K."/>
            <person name="Miller A.N."/>
            <person name="Grigoriev I.V."/>
            <person name="Debuchy R."/>
            <person name="Gladieux P."/>
            <person name="Thoren M.H."/>
            <person name="Johannesson H."/>
        </authorList>
    </citation>
    <scope>NUCLEOTIDE SEQUENCE</scope>
    <source>
        <strain evidence="1">CBS 560.94</strain>
    </source>
</reference>
<sequence length="228" mass="25001">MPAVTAVTAMIATPTTSLSTATPVFRPPPSLTTVTHTVTPPAAIRNDGYFCPSALWAYHASKTPDQLGLPEICPWARATLPFDGLCSHAAFDEGVNFGHDEHDSTGMTEHDIRELEASAEERRQAYLKRHREHNSGFRNRYLAKEDFVLKHTVSEPKVTPPQSCCRSCVAYATPLQPSSHGRHVPESVRRSMVLFLRAGIVNGIVCILTTSYMHNTATVCTGQMVVAE</sequence>
<proteinExistence type="predicted"/>
<evidence type="ECO:0000313" key="2">
    <source>
        <dbReference type="Proteomes" id="UP001278500"/>
    </source>
</evidence>
<accession>A0AAE0J1A0</accession>
<comment type="caution">
    <text evidence="1">The sequence shown here is derived from an EMBL/GenBank/DDBJ whole genome shotgun (WGS) entry which is preliminary data.</text>
</comment>
<reference evidence="1" key="1">
    <citation type="journal article" date="2023" name="Mol. Phylogenet. Evol.">
        <title>Genome-scale phylogeny and comparative genomics of the fungal order Sordariales.</title>
        <authorList>
            <person name="Hensen N."/>
            <person name="Bonometti L."/>
            <person name="Westerberg I."/>
            <person name="Brannstrom I.O."/>
            <person name="Guillou S."/>
            <person name="Cros-Aarteil S."/>
            <person name="Calhoun S."/>
            <person name="Haridas S."/>
            <person name="Kuo A."/>
            <person name="Mondo S."/>
            <person name="Pangilinan J."/>
            <person name="Riley R."/>
            <person name="LaButti K."/>
            <person name="Andreopoulos B."/>
            <person name="Lipzen A."/>
            <person name="Chen C."/>
            <person name="Yan M."/>
            <person name="Daum C."/>
            <person name="Ng V."/>
            <person name="Clum A."/>
            <person name="Steindorff A."/>
            <person name="Ohm R.A."/>
            <person name="Martin F."/>
            <person name="Silar P."/>
            <person name="Natvig D.O."/>
            <person name="Lalanne C."/>
            <person name="Gautier V."/>
            <person name="Ament-Velasquez S.L."/>
            <person name="Kruys A."/>
            <person name="Hutchinson M.I."/>
            <person name="Powell A.J."/>
            <person name="Barry K."/>
            <person name="Miller A.N."/>
            <person name="Grigoriev I.V."/>
            <person name="Debuchy R."/>
            <person name="Gladieux P."/>
            <person name="Hiltunen Thoren M."/>
            <person name="Johannesson H."/>
        </authorList>
    </citation>
    <scope>NUCLEOTIDE SEQUENCE</scope>
    <source>
        <strain evidence="1">CBS 560.94</strain>
    </source>
</reference>
<name>A0AAE0J1A0_9PEZI</name>